<evidence type="ECO:0000256" key="3">
    <source>
        <dbReference type="ARBA" id="ARBA00022692"/>
    </source>
</evidence>
<keyword evidence="2" id="KW-1003">Cell membrane</keyword>
<feature type="transmembrane region" description="Helical" evidence="6">
    <location>
        <begin position="42"/>
        <end position="69"/>
    </location>
</feature>
<gene>
    <name evidence="7" type="ORF">NCTC11388_02251</name>
</gene>
<proteinExistence type="predicted"/>
<feature type="transmembrane region" description="Helical" evidence="6">
    <location>
        <begin position="81"/>
        <end position="108"/>
    </location>
</feature>
<feature type="transmembrane region" description="Helical" evidence="6">
    <location>
        <begin position="295"/>
        <end position="318"/>
    </location>
</feature>
<evidence type="ECO:0000256" key="5">
    <source>
        <dbReference type="ARBA" id="ARBA00023136"/>
    </source>
</evidence>
<evidence type="ECO:0000313" key="7">
    <source>
        <dbReference type="EMBL" id="SUJ13095.1"/>
    </source>
</evidence>
<organism evidence="7 8">
    <name type="scientific">Sphingobacterium spiritivorum</name>
    <name type="common">Flavobacterium spiritivorum</name>
    <dbReference type="NCBI Taxonomy" id="258"/>
    <lineage>
        <taxon>Bacteria</taxon>
        <taxon>Pseudomonadati</taxon>
        <taxon>Bacteroidota</taxon>
        <taxon>Sphingobacteriia</taxon>
        <taxon>Sphingobacteriales</taxon>
        <taxon>Sphingobacteriaceae</taxon>
        <taxon>Sphingobacterium</taxon>
    </lineage>
</organism>
<dbReference type="PANTHER" id="PTHR30250:SF11">
    <property type="entry name" value="O-ANTIGEN TRANSPORTER-RELATED"/>
    <property type="match status" value="1"/>
</dbReference>
<name>A0A380C5A9_SPHSI</name>
<sequence>MIKNKLFSDTILYALGEVFPRIISLLLLPLFTAYLTPADYGILSYTSAFVMFLYVFSTLSLNSYVLRFYFEYETEIERKRLIGNVFVFVGLFNLLLLGIFYFILPIVISFFSIQVPWNPYFRLAIITNFLEVFTIIPMVIFRVRQQAVYFVMLSITRVVLQFALVYYFVVIKSIGLLGSYYGQLIPLCIYFFVSWGIILKNAIINVNMKQIKEGLKFSLPLLPGAVAYLIMSLSDRIILERHVSLSIIGVYNVAVTFSQSLNIAVQSGYRALEPEIFKRFNQIGFSNFVKKSSDIFLTVVYILAIGLAIFSHDVFYLLTSKNFHSGSELVPYIVIGILFAAHNVIFSSLLSAEKDTKSIGLSTLVGGVISLSVNFILVPRIGVYASIIASAIAFLVMNCMLFAKIRTRYSIFSSAKCMFIYAIVICIMAIWNPPVSFETFSIKLLLLAVGAFAVCTVTNIKMGNFFERKT</sequence>
<evidence type="ECO:0000256" key="4">
    <source>
        <dbReference type="ARBA" id="ARBA00022989"/>
    </source>
</evidence>
<feature type="transmembrane region" description="Helical" evidence="6">
    <location>
        <begin position="383"/>
        <end position="403"/>
    </location>
</feature>
<evidence type="ECO:0000256" key="6">
    <source>
        <dbReference type="SAM" id="Phobius"/>
    </source>
</evidence>
<feature type="transmembrane region" description="Helical" evidence="6">
    <location>
        <begin position="120"/>
        <end position="141"/>
    </location>
</feature>
<dbReference type="EMBL" id="UGYW01000002">
    <property type="protein sequence ID" value="SUJ13095.1"/>
    <property type="molecule type" value="Genomic_DNA"/>
</dbReference>
<feature type="transmembrane region" description="Helical" evidence="6">
    <location>
        <begin position="180"/>
        <end position="199"/>
    </location>
</feature>
<dbReference type="RefSeq" id="WP_115170166.1">
    <property type="nucleotide sequence ID" value="NZ_UGYW01000002.1"/>
</dbReference>
<feature type="transmembrane region" description="Helical" evidence="6">
    <location>
        <begin position="148"/>
        <end position="168"/>
    </location>
</feature>
<keyword evidence="3 6" id="KW-0812">Transmembrane</keyword>
<dbReference type="GO" id="GO:0005886">
    <property type="term" value="C:plasma membrane"/>
    <property type="evidence" value="ECO:0007669"/>
    <property type="project" value="UniProtKB-SubCell"/>
</dbReference>
<dbReference type="InterPro" id="IPR050833">
    <property type="entry name" value="Poly_Biosynth_Transport"/>
</dbReference>
<feature type="transmembrane region" description="Helical" evidence="6">
    <location>
        <begin position="12"/>
        <end position="36"/>
    </location>
</feature>
<dbReference type="AlphaFoldDB" id="A0A380C5A9"/>
<keyword evidence="5 6" id="KW-0472">Membrane</keyword>
<accession>A0A380C5A9</accession>
<reference evidence="7 8" key="1">
    <citation type="submission" date="2018-06" db="EMBL/GenBank/DDBJ databases">
        <authorList>
            <consortium name="Pathogen Informatics"/>
            <person name="Doyle S."/>
        </authorList>
    </citation>
    <scope>NUCLEOTIDE SEQUENCE [LARGE SCALE GENOMIC DNA]</scope>
    <source>
        <strain evidence="7 8">NCTC11388</strain>
    </source>
</reference>
<dbReference type="InterPro" id="IPR002797">
    <property type="entry name" value="Polysacc_synth"/>
</dbReference>
<evidence type="ECO:0000256" key="2">
    <source>
        <dbReference type="ARBA" id="ARBA00022475"/>
    </source>
</evidence>
<feature type="transmembrane region" description="Helical" evidence="6">
    <location>
        <begin position="415"/>
        <end position="434"/>
    </location>
</feature>
<comment type="subcellular location">
    <subcellularLocation>
        <location evidence="1">Cell membrane</location>
        <topology evidence="1">Multi-pass membrane protein</topology>
    </subcellularLocation>
</comment>
<feature type="transmembrane region" description="Helical" evidence="6">
    <location>
        <begin position="330"/>
        <end position="352"/>
    </location>
</feature>
<evidence type="ECO:0000313" key="8">
    <source>
        <dbReference type="Proteomes" id="UP000254893"/>
    </source>
</evidence>
<feature type="transmembrane region" description="Helical" evidence="6">
    <location>
        <begin position="440"/>
        <end position="460"/>
    </location>
</feature>
<dbReference type="PANTHER" id="PTHR30250">
    <property type="entry name" value="PST FAMILY PREDICTED COLANIC ACID TRANSPORTER"/>
    <property type="match status" value="1"/>
</dbReference>
<feature type="transmembrane region" description="Helical" evidence="6">
    <location>
        <begin position="359"/>
        <end position="377"/>
    </location>
</feature>
<dbReference type="Proteomes" id="UP000254893">
    <property type="component" value="Unassembled WGS sequence"/>
</dbReference>
<protein>
    <submittedName>
        <fullName evidence="7">Polysaccharide biosynthesis protein</fullName>
    </submittedName>
</protein>
<keyword evidence="4 6" id="KW-1133">Transmembrane helix</keyword>
<evidence type="ECO:0000256" key="1">
    <source>
        <dbReference type="ARBA" id="ARBA00004651"/>
    </source>
</evidence>
<dbReference type="Pfam" id="PF01943">
    <property type="entry name" value="Polysacc_synt"/>
    <property type="match status" value="1"/>
</dbReference>